<name>A0A0F8X749_9ZZZZ</name>
<protein>
    <submittedName>
        <fullName evidence="1">Uncharacterized protein</fullName>
    </submittedName>
</protein>
<sequence>MIEKNKNYSKDSLKAFQQGIVFSDLDEISKDTLIRELCQRILKLEERCGL</sequence>
<dbReference type="EMBL" id="LAZR01060801">
    <property type="protein sequence ID" value="KKK64922.1"/>
    <property type="molecule type" value="Genomic_DNA"/>
</dbReference>
<gene>
    <name evidence="1" type="ORF">LCGC14_2979300</name>
</gene>
<comment type="caution">
    <text evidence="1">The sequence shown here is derived from an EMBL/GenBank/DDBJ whole genome shotgun (WGS) entry which is preliminary data.</text>
</comment>
<reference evidence="1" key="1">
    <citation type="journal article" date="2015" name="Nature">
        <title>Complex archaea that bridge the gap between prokaryotes and eukaryotes.</title>
        <authorList>
            <person name="Spang A."/>
            <person name="Saw J.H."/>
            <person name="Jorgensen S.L."/>
            <person name="Zaremba-Niedzwiedzka K."/>
            <person name="Martijn J."/>
            <person name="Lind A.E."/>
            <person name="van Eijk R."/>
            <person name="Schleper C."/>
            <person name="Guy L."/>
            <person name="Ettema T.J."/>
        </authorList>
    </citation>
    <scope>NUCLEOTIDE SEQUENCE</scope>
</reference>
<organism evidence="1">
    <name type="scientific">marine sediment metagenome</name>
    <dbReference type="NCBI Taxonomy" id="412755"/>
    <lineage>
        <taxon>unclassified sequences</taxon>
        <taxon>metagenomes</taxon>
        <taxon>ecological metagenomes</taxon>
    </lineage>
</organism>
<proteinExistence type="predicted"/>
<evidence type="ECO:0000313" key="1">
    <source>
        <dbReference type="EMBL" id="KKK64922.1"/>
    </source>
</evidence>
<dbReference type="AlphaFoldDB" id="A0A0F8X749"/>
<accession>A0A0F8X749</accession>